<reference evidence="2 3" key="1">
    <citation type="submission" date="2016-11" db="EMBL/GenBank/DDBJ databases">
        <title>The macronuclear genome of Stentor coeruleus: a giant cell with tiny introns.</title>
        <authorList>
            <person name="Slabodnick M."/>
            <person name="Ruby J.G."/>
            <person name="Reiff S.B."/>
            <person name="Swart E.C."/>
            <person name="Gosai S."/>
            <person name="Prabakaran S."/>
            <person name="Witkowska E."/>
            <person name="Larue G.E."/>
            <person name="Fisher S."/>
            <person name="Freeman R.M."/>
            <person name="Gunawardena J."/>
            <person name="Chu W."/>
            <person name="Stover N.A."/>
            <person name="Gregory B.D."/>
            <person name="Nowacki M."/>
            <person name="Derisi J."/>
            <person name="Roy S.W."/>
            <person name="Marshall W.F."/>
            <person name="Sood P."/>
        </authorList>
    </citation>
    <scope>NUCLEOTIDE SEQUENCE [LARGE SCALE GENOMIC DNA]</scope>
    <source>
        <strain evidence="2">WM001</strain>
    </source>
</reference>
<dbReference type="Proteomes" id="UP000187209">
    <property type="component" value="Unassembled WGS sequence"/>
</dbReference>
<organism evidence="2 3">
    <name type="scientific">Stentor coeruleus</name>
    <dbReference type="NCBI Taxonomy" id="5963"/>
    <lineage>
        <taxon>Eukaryota</taxon>
        <taxon>Sar</taxon>
        <taxon>Alveolata</taxon>
        <taxon>Ciliophora</taxon>
        <taxon>Postciliodesmatophora</taxon>
        <taxon>Heterotrichea</taxon>
        <taxon>Heterotrichida</taxon>
        <taxon>Stentoridae</taxon>
        <taxon>Stentor</taxon>
    </lineage>
</organism>
<feature type="region of interest" description="Disordered" evidence="1">
    <location>
        <begin position="150"/>
        <end position="186"/>
    </location>
</feature>
<proteinExistence type="predicted"/>
<evidence type="ECO:0000256" key="1">
    <source>
        <dbReference type="SAM" id="MobiDB-lite"/>
    </source>
</evidence>
<comment type="caution">
    <text evidence="2">The sequence shown here is derived from an EMBL/GenBank/DDBJ whole genome shotgun (WGS) entry which is preliminary data.</text>
</comment>
<sequence length="298" mass="34058">MKEEPTDYYKGTDEINDDSIQDLMKKYDFSFKVSRGMFSEIETHKKPYKTLKHNPSDSCPLVYNRLFEDFTRRQEAKKRLTSIIEIKENEKWEAFLQASDVNKKNLSKSLSKPDISKTIQRLHSFWENKWLNIEKKKKLIQDMEDKEINELTKGNKANNKTDPESFKRLISPRKQKKSEQPELQTKKFSIHQAIESGKRLMNKKGTLTPSPTKLADNRSLQAEDLLGAIGKSGSPGKTSKPLGSRRNINLVLSKCKGNSLDINSIDVSPIKKTADSAIEIVAIGAGLIDFNEETLEKH</sequence>
<evidence type="ECO:0000313" key="3">
    <source>
        <dbReference type="Proteomes" id="UP000187209"/>
    </source>
</evidence>
<keyword evidence="3" id="KW-1185">Reference proteome</keyword>
<gene>
    <name evidence="2" type="ORF">SteCoe_29147</name>
</gene>
<protein>
    <submittedName>
        <fullName evidence="2">Uncharacterized protein</fullName>
    </submittedName>
</protein>
<accession>A0A1R2B6I2</accession>
<dbReference type="AlphaFoldDB" id="A0A1R2B6I2"/>
<evidence type="ECO:0000313" key="2">
    <source>
        <dbReference type="EMBL" id="OMJ72414.1"/>
    </source>
</evidence>
<dbReference type="EMBL" id="MPUH01000903">
    <property type="protein sequence ID" value="OMJ72414.1"/>
    <property type="molecule type" value="Genomic_DNA"/>
</dbReference>
<name>A0A1R2B6I2_9CILI</name>